<name>A0AAN7SBY6_9COLE</name>
<dbReference type="PANTHER" id="PTHR14894">
    <property type="entry name" value="CDK5 REGULATORY SUBUNIT-ASSOCIATED PROTEIN 3"/>
    <property type="match status" value="1"/>
</dbReference>
<dbReference type="PANTHER" id="PTHR14894:SF0">
    <property type="entry name" value="CDK5 REGULATORY SUBUNIT-ASSOCIATED PROTEIN 3"/>
    <property type="match status" value="1"/>
</dbReference>
<accession>A0AAN7SBY6</accession>
<proteinExistence type="inferred from homology"/>
<sequence length="502" mass="57701">MDEQNIPIDINTTKLLDWLISRRHVSKDWQNDVLKIREKINNAIQDMPEHQEIVKLLSGQHINYFHCLKITEILKETEAGTKNLFGSYGSKRMKDWKDIVQMYEKNSLYLAEAAQMLIRNVNFEVTSLRKQLSKFEQMQIDYEKKIKELGKTENVTLNEFNSLCRQLGIAGKDIKKELKELLNDLPTIYEQAAVRAKLVKPTASLYTAYFKYHSNDVDETKILPLLQYVIEKGNTTTYEYTYGEKPISIEAFEVHEEKEPITTEGIDFGDEIDFGDSIDVRVDADKNEIDWGSLSNDDGFEIVDHGDFDVNLDDTGIVVEKTGNDGGIARGTDAFTVLDNPKTRDTFLNDLIELEAFLLLRLHEKSNETDLLHISQMQNAPAIFQLQTVESLSSMLSDVRSVLNELTNKRTQHLHNIKHFPKYIDILTDSLRQKLTSIDRLRDTKKIFEAKIQEVRNQSSSTLPVIDAIVKSTKILQKQIEEEISKKYKGRPVHIVGSVNML</sequence>
<evidence type="ECO:0000256" key="1">
    <source>
        <dbReference type="ARBA" id="ARBA00007478"/>
    </source>
</evidence>
<gene>
    <name evidence="2" type="ORF">RN001_015211</name>
</gene>
<comment type="caution">
    <text evidence="2">The sequence shown here is derived from an EMBL/GenBank/DDBJ whole genome shotgun (WGS) entry which is preliminary data.</text>
</comment>
<keyword evidence="3" id="KW-1185">Reference proteome</keyword>
<dbReference type="EMBL" id="JARPUR010000007">
    <property type="protein sequence ID" value="KAK4873182.1"/>
    <property type="molecule type" value="Genomic_DNA"/>
</dbReference>
<dbReference type="GO" id="GO:0012505">
    <property type="term" value="C:endomembrane system"/>
    <property type="evidence" value="ECO:0007669"/>
    <property type="project" value="TreeGrafter"/>
</dbReference>
<organism evidence="2 3">
    <name type="scientific">Aquatica leii</name>
    <dbReference type="NCBI Taxonomy" id="1421715"/>
    <lineage>
        <taxon>Eukaryota</taxon>
        <taxon>Metazoa</taxon>
        <taxon>Ecdysozoa</taxon>
        <taxon>Arthropoda</taxon>
        <taxon>Hexapoda</taxon>
        <taxon>Insecta</taxon>
        <taxon>Pterygota</taxon>
        <taxon>Neoptera</taxon>
        <taxon>Endopterygota</taxon>
        <taxon>Coleoptera</taxon>
        <taxon>Polyphaga</taxon>
        <taxon>Elateriformia</taxon>
        <taxon>Elateroidea</taxon>
        <taxon>Lampyridae</taxon>
        <taxon>Luciolinae</taxon>
        <taxon>Aquatica</taxon>
    </lineage>
</organism>
<dbReference type="Pfam" id="PF05600">
    <property type="entry name" value="CDK5RAP3"/>
    <property type="match status" value="1"/>
</dbReference>
<evidence type="ECO:0000313" key="3">
    <source>
        <dbReference type="Proteomes" id="UP001353858"/>
    </source>
</evidence>
<evidence type="ECO:0008006" key="4">
    <source>
        <dbReference type="Google" id="ProtNLM"/>
    </source>
</evidence>
<dbReference type="GO" id="GO:0007346">
    <property type="term" value="P:regulation of mitotic cell cycle"/>
    <property type="evidence" value="ECO:0007669"/>
    <property type="project" value="TreeGrafter"/>
</dbReference>
<comment type="similarity">
    <text evidence="1">Belongs to the CDK5RAP3 family.</text>
</comment>
<dbReference type="InterPro" id="IPR008491">
    <property type="entry name" value="CDK5RAP3"/>
</dbReference>
<dbReference type="Proteomes" id="UP001353858">
    <property type="component" value="Unassembled WGS sequence"/>
</dbReference>
<dbReference type="AlphaFoldDB" id="A0AAN7SBY6"/>
<evidence type="ECO:0000313" key="2">
    <source>
        <dbReference type="EMBL" id="KAK4873182.1"/>
    </source>
</evidence>
<protein>
    <recommendedName>
        <fullName evidence="4">CDK5 regulatory subunit-associated protein 3</fullName>
    </recommendedName>
</protein>
<reference evidence="3" key="1">
    <citation type="submission" date="2023-01" db="EMBL/GenBank/DDBJ databases">
        <title>Key to firefly adult light organ development and bioluminescence: homeobox transcription factors regulate luciferase expression and transportation to peroxisome.</title>
        <authorList>
            <person name="Fu X."/>
        </authorList>
    </citation>
    <scope>NUCLEOTIDE SEQUENCE [LARGE SCALE GENOMIC DNA]</scope>
</reference>